<evidence type="ECO:0000256" key="2">
    <source>
        <dbReference type="ARBA" id="ARBA00012438"/>
    </source>
</evidence>
<dbReference type="Proteomes" id="UP000617979">
    <property type="component" value="Unassembled WGS sequence"/>
</dbReference>
<dbReference type="EMBL" id="BMEX01000002">
    <property type="protein sequence ID" value="GGA36584.1"/>
    <property type="molecule type" value="Genomic_DNA"/>
</dbReference>
<comment type="caution">
    <text evidence="10">The sequence shown here is derived from an EMBL/GenBank/DDBJ whole genome shotgun (WGS) entry which is preliminary data.</text>
</comment>
<keyword evidence="7" id="KW-0472">Membrane</keyword>
<keyword evidence="6" id="KW-0175">Coiled coil</keyword>
<comment type="catalytic activity">
    <reaction evidence="1">
        <text>ATP + protein L-histidine = ADP + protein N-phospho-L-histidine.</text>
        <dbReference type="EC" id="2.7.13.3"/>
    </reaction>
</comment>
<accession>A0ABQ1G393</accession>
<dbReference type="GO" id="GO:0016301">
    <property type="term" value="F:kinase activity"/>
    <property type="evidence" value="ECO:0007669"/>
    <property type="project" value="UniProtKB-KW"/>
</dbReference>
<dbReference type="PANTHER" id="PTHR24421">
    <property type="entry name" value="NITRATE/NITRITE SENSOR PROTEIN NARX-RELATED"/>
    <property type="match status" value="1"/>
</dbReference>
<dbReference type="InterPro" id="IPR050482">
    <property type="entry name" value="Sensor_HK_TwoCompSys"/>
</dbReference>
<evidence type="ECO:0000256" key="1">
    <source>
        <dbReference type="ARBA" id="ARBA00000085"/>
    </source>
</evidence>
<dbReference type="Gene3D" id="3.30.565.10">
    <property type="entry name" value="Histidine kinase-like ATPase, C-terminal domain"/>
    <property type="match status" value="1"/>
</dbReference>
<evidence type="ECO:0000256" key="4">
    <source>
        <dbReference type="ARBA" id="ARBA00022777"/>
    </source>
</evidence>
<feature type="domain" description="Histidine kinase/HSP90-like ATPase" evidence="8">
    <location>
        <begin position="279"/>
        <end position="366"/>
    </location>
</feature>
<dbReference type="RefSeq" id="WP_188429903.1">
    <property type="nucleotide sequence ID" value="NZ_BMEX01000002.1"/>
</dbReference>
<evidence type="ECO:0000256" key="7">
    <source>
        <dbReference type="SAM" id="Phobius"/>
    </source>
</evidence>
<evidence type="ECO:0000313" key="10">
    <source>
        <dbReference type="EMBL" id="GGA36584.1"/>
    </source>
</evidence>
<keyword evidence="11" id="KW-1185">Reference proteome</keyword>
<evidence type="ECO:0000256" key="3">
    <source>
        <dbReference type="ARBA" id="ARBA00022679"/>
    </source>
</evidence>
<dbReference type="InterPro" id="IPR003594">
    <property type="entry name" value="HATPase_dom"/>
</dbReference>
<keyword evidence="7" id="KW-0812">Transmembrane</keyword>
<dbReference type="PANTHER" id="PTHR24421:SF63">
    <property type="entry name" value="SENSOR HISTIDINE KINASE DESK"/>
    <property type="match status" value="1"/>
</dbReference>
<evidence type="ECO:0000313" key="11">
    <source>
        <dbReference type="Proteomes" id="UP000617979"/>
    </source>
</evidence>
<keyword evidence="4 10" id="KW-0418">Kinase</keyword>
<keyword evidence="7" id="KW-1133">Transmembrane helix</keyword>
<dbReference type="InterPro" id="IPR011712">
    <property type="entry name" value="Sig_transdc_His_kin_sub3_dim/P"/>
</dbReference>
<proteinExistence type="predicted"/>
<protein>
    <recommendedName>
        <fullName evidence="2">histidine kinase</fullName>
        <ecNumber evidence="2">2.7.13.3</ecNumber>
    </recommendedName>
</protein>
<keyword evidence="5" id="KW-0902">Two-component regulatory system</keyword>
<dbReference type="Pfam" id="PF02518">
    <property type="entry name" value="HATPase_c"/>
    <property type="match status" value="1"/>
</dbReference>
<name>A0ABQ1G393_9BACL</name>
<feature type="transmembrane region" description="Helical" evidence="7">
    <location>
        <begin position="63"/>
        <end position="90"/>
    </location>
</feature>
<dbReference type="EC" id="2.7.13.3" evidence="2"/>
<feature type="transmembrane region" description="Helical" evidence="7">
    <location>
        <begin position="129"/>
        <end position="149"/>
    </location>
</feature>
<evidence type="ECO:0000259" key="8">
    <source>
        <dbReference type="Pfam" id="PF02518"/>
    </source>
</evidence>
<feature type="transmembrane region" description="Helical" evidence="7">
    <location>
        <begin position="14"/>
        <end position="30"/>
    </location>
</feature>
<feature type="transmembrane region" description="Helical" evidence="7">
    <location>
        <begin position="102"/>
        <end position="123"/>
    </location>
</feature>
<dbReference type="Gene3D" id="1.20.5.1930">
    <property type="match status" value="1"/>
</dbReference>
<feature type="domain" description="Signal transduction histidine kinase subgroup 3 dimerisation and phosphoacceptor" evidence="9">
    <location>
        <begin position="177"/>
        <end position="240"/>
    </location>
</feature>
<gene>
    <name evidence="10" type="ORF">GCM10007416_06880</name>
</gene>
<evidence type="ECO:0000259" key="9">
    <source>
        <dbReference type="Pfam" id="PF07730"/>
    </source>
</evidence>
<reference evidence="11" key="1">
    <citation type="journal article" date="2019" name="Int. J. Syst. Evol. Microbiol.">
        <title>The Global Catalogue of Microorganisms (GCM) 10K type strain sequencing project: providing services to taxonomists for standard genome sequencing and annotation.</title>
        <authorList>
            <consortium name="The Broad Institute Genomics Platform"/>
            <consortium name="The Broad Institute Genome Sequencing Center for Infectious Disease"/>
            <person name="Wu L."/>
            <person name="Ma J."/>
        </authorList>
    </citation>
    <scope>NUCLEOTIDE SEQUENCE [LARGE SCALE GENOMIC DNA]</scope>
    <source>
        <strain evidence="11">CGMCC 1.12404</strain>
    </source>
</reference>
<sequence>MTRKLYPADQIEKYLILDVVIFIFLFYNVLTTDSPFGRVVTLVLLCLFLLAFYIGLWCRDWRLLASSFFGCGILVIFGAFYNQWFLLYAFIFADLLGRTRSLVHMCLGMSGFIVMEAVTHWLLTGDPLSFVHTIHLPILILLLIVPFIVRITERSKSLKRELATANKKIERYIQEEERHRIARDLHDTLGQTLTMIKMKSELAARLISTDADLAKQEMNEVIHTSRFALKQVRELVTSMKYVALDEEIKHARKLLDSLDIQLHVRQSASLHNLSKVTETMLALCLRECLTNIVKHSQAKNCMITGEMTNEWFELHIEDDGVGFSRGDTDGNGLASIQERMRLLKGHAELGASSHGGVSVTLRLPVNEQERGNSQ</sequence>
<dbReference type="CDD" id="cd16917">
    <property type="entry name" value="HATPase_UhpB-NarQ-NarX-like"/>
    <property type="match status" value="1"/>
</dbReference>
<evidence type="ECO:0000256" key="5">
    <source>
        <dbReference type="ARBA" id="ARBA00023012"/>
    </source>
</evidence>
<keyword evidence="3" id="KW-0808">Transferase</keyword>
<organism evidence="10 11">
    <name type="scientific">Kroppenstedtia guangzhouensis</name>
    <dbReference type="NCBI Taxonomy" id="1274356"/>
    <lineage>
        <taxon>Bacteria</taxon>
        <taxon>Bacillati</taxon>
        <taxon>Bacillota</taxon>
        <taxon>Bacilli</taxon>
        <taxon>Bacillales</taxon>
        <taxon>Thermoactinomycetaceae</taxon>
        <taxon>Kroppenstedtia</taxon>
    </lineage>
</organism>
<feature type="transmembrane region" description="Helical" evidence="7">
    <location>
        <begin position="39"/>
        <end position="57"/>
    </location>
</feature>
<evidence type="ECO:0000256" key="6">
    <source>
        <dbReference type="SAM" id="Coils"/>
    </source>
</evidence>
<feature type="coiled-coil region" evidence="6">
    <location>
        <begin position="148"/>
        <end position="175"/>
    </location>
</feature>
<dbReference type="Pfam" id="PF07730">
    <property type="entry name" value="HisKA_3"/>
    <property type="match status" value="1"/>
</dbReference>
<dbReference type="SUPFAM" id="SSF55874">
    <property type="entry name" value="ATPase domain of HSP90 chaperone/DNA topoisomerase II/histidine kinase"/>
    <property type="match status" value="1"/>
</dbReference>
<dbReference type="InterPro" id="IPR036890">
    <property type="entry name" value="HATPase_C_sf"/>
</dbReference>